<dbReference type="Proteomes" id="UP000092993">
    <property type="component" value="Unassembled WGS sequence"/>
</dbReference>
<organism evidence="2 3">
    <name type="scientific">Grifola frondosa</name>
    <name type="common">Maitake</name>
    <name type="synonym">Polyporus frondosus</name>
    <dbReference type="NCBI Taxonomy" id="5627"/>
    <lineage>
        <taxon>Eukaryota</taxon>
        <taxon>Fungi</taxon>
        <taxon>Dikarya</taxon>
        <taxon>Basidiomycota</taxon>
        <taxon>Agaricomycotina</taxon>
        <taxon>Agaricomycetes</taxon>
        <taxon>Polyporales</taxon>
        <taxon>Grifolaceae</taxon>
        <taxon>Grifola</taxon>
    </lineage>
</organism>
<dbReference type="OrthoDB" id="2133190at2759"/>
<evidence type="ECO:0000256" key="1">
    <source>
        <dbReference type="SAM" id="MobiDB-lite"/>
    </source>
</evidence>
<gene>
    <name evidence="2" type="ORF">A0H81_02608</name>
</gene>
<protein>
    <submittedName>
        <fullName evidence="2">Uncharacterized protein</fullName>
    </submittedName>
</protein>
<dbReference type="Gene3D" id="4.10.280.10">
    <property type="entry name" value="Helix-loop-helix DNA-binding domain"/>
    <property type="match status" value="1"/>
</dbReference>
<comment type="caution">
    <text evidence="2">The sequence shown here is derived from an EMBL/GenBank/DDBJ whole genome shotgun (WGS) entry which is preliminary data.</text>
</comment>
<dbReference type="InterPro" id="IPR036638">
    <property type="entry name" value="HLH_DNA-bd_sf"/>
</dbReference>
<feature type="compositionally biased region" description="Low complexity" evidence="1">
    <location>
        <begin position="258"/>
        <end position="268"/>
    </location>
</feature>
<dbReference type="EMBL" id="LUGG01000002">
    <property type="protein sequence ID" value="OBZ77745.1"/>
    <property type="molecule type" value="Genomic_DNA"/>
</dbReference>
<feature type="region of interest" description="Disordered" evidence="1">
    <location>
        <begin position="216"/>
        <end position="288"/>
    </location>
</feature>
<feature type="region of interest" description="Disordered" evidence="1">
    <location>
        <begin position="339"/>
        <end position="389"/>
    </location>
</feature>
<name>A0A1C7MLK9_GRIFR</name>
<evidence type="ECO:0000313" key="3">
    <source>
        <dbReference type="Proteomes" id="UP000092993"/>
    </source>
</evidence>
<sequence>MSTSPPSSGSSSDNSPSPSISLHDLKTDPSDALDFILQSMTDSNTDSSQDNSPPDWSQLSSWAQTDTKFDLTSDFNFSLPMDMDLDFDPNMAVDPSALHFTSIFDQSALSMAPIDNNPYLMSSEMASNPLLYPMPDESTWNSHVQLGTGRRLSVTSSSSSSGASLSPVIESTSVVSSSPPSDLCLSDPASELAQRVRQMAGVTLAVPVSAQVQQLAAAVETPDTPPRPSNPSPAAKRPSPKPDPESSTSTPASEKADSPAAEAPPASSTTVIGRPKTSHTTIERRYRTNLNARITGLKQVLKKRESRLKREQDGLKSLVSGLVGGPALLKEWEREWKERFGGEEKDEVEDDDAAGSDDEDDGEDTDGEDEDGRARKKAKVAKVQKKEKP</sequence>
<feature type="compositionally biased region" description="Basic residues" evidence="1">
    <location>
        <begin position="374"/>
        <end position="383"/>
    </location>
</feature>
<feature type="compositionally biased region" description="Low complexity" evidence="1">
    <location>
        <begin position="39"/>
        <end position="55"/>
    </location>
</feature>
<proteinExistence type="predicted"/>
<accession>A0A1C7MLK9</accession>
<feature type="compositionally biased region" description="Acidic residues" evidence="1">
    <location>
        <begin position="344"/>
        <end position="371"/>
    </location>
</feature>
<feature type="region of interest" description="Disordered" evidence="1">
    <location>
        <begin position="1"/>
        <end position="25"/>
    </location>
</feature>
<evidence type="ECO:0000313" key="2">
    <source>
        <dbReference type="EMBL" id="OBZ77745.1"/>
    </source>
</evidence>
<dbReference type="AlphaFoldDB" id="A0A1C7MLK9"/>
<feature type="compositionally biased region" description="Low complexity" evidence="1">
    <location>
        <begin position="1"/>
        <end position="21"/>
    </location>
</feature>
<feature type="region of interest" description="Disordered" evidence="1">
    <location>
        <begin position="39"/>
        <end position="58"/>
    </location>
</feature>
<dbReference type="STRING" id="5627.A0A1C7MLK9"/>
<reference evidence="2 3" key="1">
    <citation type="submission" date="2016-03" db="EMBL/GenBank/DDBJ databases">
        <title>Whole genome sequencing of Grifola frondosa 9006-11.</title>
        <authorList>
            <person name="Min B."/>
            <person name="Park H."/>
            <person name="Kim J.-G."/>
            <person name="Cho H."/>
            <person name="Oh Y.-L."/>
            <person name="Kong W.-S."/>
            <person name="Choi I.-G."/>
        </authorList>
    </citation>
    <scope>NUCLEOTIDE SEQUENCE [LARGE SCALE GENOMIC DNA]</scope>
    <source>
        <strain evidence="2 3">9006-11</strain>
    </source>
</reference>
<dbReference type="GO" id="GO:0046983">
    <property type="term" value="F:protein dimerization activity"/>
    <property type="evidence" value="ECO:0007669"/>
    <property type="project" value="InterPro"/>
</dbReference>
<keyword evidence="3" id="KW-1185">Reference proteome</keyword>